<gene>
    <name evidence="2" type="ORF">GCM10025780_10100</name>
</gene>
<keyword evidence="1" id="KW-0812">Transmembrane</keyword>
<evidence type="ECO:0000313" key="2">
    <source>
        <dbReference type="EMBL" id="GAA4669070.1"/>
    </source>
</evidence>
<accession>A0ABP8VSP8</accession>
<dbReference type="Proteomes" id="UP001501295">
    <property type="component" value="Unassembled WGS sequence"/>
</dbReference>
<name>A0ABP8VSP8_9MICO</name>
<proteinExistence type="predicted"/>
<dbReference type="RefSeq" id="WP_345373980.1">
    <property type="nucleotide sequence ID" value="NZ_BAABLM010000002.1"/>
</dbReference>
<reference evidence="3" key="1">
    <citation type="journal article" date="2019" name="Int. J. Syst. Evol. Microbiol.">
        <title>The Global Catalogue of Microorganisms (GCM) 10K type strain sequencing project: providing services to taxonomists for standard genome sequencing and annotation.</title>
        <authorList>
            <consortium name="The Broad Institute Genomics Platform"/>
            <consortium name="The Broad Institute Genome Sequencing Center for Infectious Disease"/>
            <person name="Wu L."/>
            <person name="Ma J."/>
        </authorList>
    </citation>
    <scope>NUCLEOTIDE SEQUENCE [LARGE SCALE GENOMIC DNA]</scope>
    <source>
        <strain evidence="3">JCM 18956</strain>
    </source>
</reference>
<evidence type="ECO:0000256" key="1">
    <source>
        <dbReference type="SAM" id="Phobius"/>
    </source>
</evidence>
<feature type="transmembrane region" description="Helical" evidence="1">
    <location>
        <begin position="20"/>
        <end position="40"/>
    </location>
</feature>
<keyword evidence="3" id="KW-1185">Reference proteome</keyword>
<comment type="caution">
    <text evidence="2">The sequence shown here is derived from an EMBL/GenBank/DDBJ whole genome shotgun (WGS) entry which is preliminary data.</text>
</comment>
<evidence type="ECO:0000313" key="3">
    <source>
        <dbReference type="Proteomes" id="UP001501295"/>
    </source>
</evidence>
<dbReference type="EMBL" id="BAABLM010000002">
    <property type="protein sequence ID" value="GAA4669070.1"/>
    <property type="molecule type" value="Genomic_DNA"/>
</dbReference>
<sequence>MAKKTSHDRASGDPKRSTILTVVIVVAVVVVVAAIVYTVATGQKFF</sequence>
<organism evidence="2 3">
    <name type="scientific">Frondihabitans cladoniiphilus</name>
    <dbReference type="NCBI Taxonomy" id="715785"/>
    <lineage>
        <taxon>Bacteria</taxon>
        <taxon>Bacillati</taxon>
        <taxon>Actinomycetota</taxon>
        <taxon>Actinomycetes</taxon>
        <taxon>Micrococcales</taxon>
        <taxon>Microbacteriaceae</taxon>
        <taxon>Frondihabitans</taxon>
    </lineage>
</organism>
<protein>
    <submittedName>
        <fullName evidence="2">Uncharacterized protein</fullName>
    </submittedName>
</protein>
<keyword evidence="1" id="KW-1133">Transmembrane helix</keyword>
<keyword evidence="1" id="KW-0472">Membrane</keyword>